<dbReference type="PANTHER" id="PTHR10229">
    <property type="entry name" value="GTP-BINDING PROTEIN HFLX"/>
    <property type="match status" value="1"/>
</dbReference>
<dbReference type="Gene3D" id="6.10.250.2860">
    <property type="match status" value="1"/>
</dbReference>
<reference evidence="2" key="1">
    <citation type="submission" date="2018-05" db="EMBL/GenBank/DDBJ databases">
        <authorList>
            <person name="Lanie J.A."/>
            <person name="Ng W.-L."/>
            <person name="Kazmierczak K.M."/>
            <person name="Andrzejewski T.M."/>
            <person name="Davidsen T.M."/>
            <person name="Wayne K.J."/>
            <person name="Tettelin H."/>
            <person name="Glass J.I."/>
            <person name="Rusch D."/>
            <person name="Podicherti R."/>
            <person name="Tsui H.-C.T."/>
            <person name="Winkler M.E."/>
        </authorList>
    </citation>
    <scope>NUCLEOTIDE SEQUENCE</scope>
</reference>
<proteinExistence type="predicted"/>
<name>A0A383C6X4_9ZZZZ</name>
<dbReference type="Gene3D" id="3.40.50.300">
    <property type="entry name" value="P-loop containing nucleotide triphosphate hydrolases"/>
    <property type="match status" value="1"/>
</dbReference>
<gene>
    <name evidence="2" type="ORF">METZ01_LOCUS481010</name>
</gene>
<organism evidence="2">
    <name type="scientific">marine metagenome</name>
    <dbReference type="NCBI Taxonomy" id="408172"/>
    <lineage>
        <taxon>unclassified sequences</taxon>
        <taxon>metagenomes</taxon>
        <taxon>ecological metagenomes</taxon>
    </lineage>
</organism>
<dbReference type="CDD" id="cd01878">
    <property type="entry name" value="HflX"/>
    <property type="match status" value="1"/>
</dbReference>
<dbReference type="PANTHER" id="PTHR10229:SF0">
    <property type="entry name" value="GTP-BINDING PROTEIN 6-RELATED"/>
    <property type="match status" value="1"/>
</dbReference>
<feature type="non-terminal residue" evidence="2">
    <location>
        <position position="1"/>
    </location>
</feature>
<dbReference type="Pfam" id="PF16360">
    <property type="entry name" value="GTP-bdg_M"/>
    <property type="match status" value="1"/>
</dbReference>
<dbReference type="PRINTS" id="PR00326">
    <property type="entry name" value="GTP1OBG"/>
</dbReference>
<dbReference type="InterPro" id="IPR016496">
    <property type="entry name" value="GTPase_HflX"/>
</dbReference>
<dbReference type="GO" id="GO:0043022">
    <property type="term" value="F:ribosome binding"/>
    <property type="evidence" value="ECO:0007669"/>
    <property type="project" value="TreeGrafter"/>
</dbReference>
<feature type="domain" description="Hflx-type G" evidence="1">
    <location>
        <begin position="109"/>
        <end position="242"/>
    </location>
</feature>
<dbReference type="GO" id="GO:0005525">
    <property type="term" value="F:GTP binding"/>
    <property type="evidence" value="ECO:0007669"/>
    <property type="project" value="InterPro"/>
</dbReference>
<dbReference type="EMBL" id="UINC01206499">
    <property type="protein sequence ID" value="SVE28156.1"/>
    <property type="molecule type" value="Genomic_DNA"/>
</dbReference>
<dbReference type="InterPro" id="IPR027417">
    <property type="entry name" value="P-loop_NTPase"/>
</dbReference>
<dbReference type="PROSITE" id="PS51705">
    <property type="entry name" value="G_HFLX"/>
    <property type="match status" value="1"/>
</dbReference>
<dbReference type="NCBIfam" id="TIGR03156">
    <property type="entry name" value="GTP_HflX"/>
    <property type="match status" value="1"/>
</dbReference>
<dbReference type="InterPro" id="IPR032305">
    <property type="entry name" value="GTP-bd_M"/>
</dbReference>
<dbReference type="AlphaFoldDB" id="A0A383C6X4"/>
<feature type="non-terminal residue" evidence="2">
    <location>
        <position position="242"/>
    </location>
</feature>
<sequence>RNLEGIFNARVLDRTGLILDIFASRATSHIGKLQVELAQLSHLSTRLVRGWSHLERQKGGIGLRGPGETQLETDRRLINQRIKNIKSKLEKSHKQREVNRYSRKKSKQTLVALVGYTNAGKTTLFNLLTESHLYAADKLFATLDSITRRSSVSGLDGVLFSDTVGFISELPTQLIESFKATLDELKSANLLVQVIDISDPDFRYKTEQVALILEELGVSDIPQIKVFNKCDKANLNELEDLS</sequence>
<protein>
    <recommendedName>
        <fullName evidence="1">Hflx-type G domain-containing protein</fullName>
    </recommendedName>
</protein>
<dbReference type="Pfam" id="PF01926">
    <property type="entry name" value="MMR_HSR1"/>
    <property type="match status" value="1"/>
</dbReference>
<evidence type="ECO:0000313" key="2">
    <source>
        <dbReference type="EMBL" id="SVE28156.1"/>
    </source>
</evidence>
<dbReference type="SUPFAM" id="SSF52540">
    <property type="entry name" value="P-loop containing nucleoside triphosphate hydrolases"/>
    <property type="match status" value="1"/>
</dbReference>
<dbReference type="InterPro" id="IPR030394">
    <property type="entry name" value="G_HFLX_dom"/>
</dbReference>
<dbReference type="InterPro" id="IPR006073">
    <property type="entry name" value="GTP-bd"/>
</dbReference>
<dbReference type="GO" id="GO:0005737">
    <property type="term" value="C:cytoplasm"/>
    <property type="evidence" value="ECO:0007669"/>
    <property type="project" value="TreeGrafter"/>
</dbReference>
<evidence type="ECO:0000259" key="1">
    <source>
        <dbReference type="PROSITE" id="PS51705"/>
    </source>
</evidence>
<accession>A0A383C6X4</accession>